<accession>A0A085ZM17</accession>
<name>A0A085ZM17_9FLAO</name>
<evidence type="ECO:0000313" key="1">
    <source>
        <dbReference type="EMBL" id="KFF05481.1"/>
    </source>
</evidence>
<protein>
    <submittedName>
        <fullName evidence="1">Uncharacterized protein</fullName>
    </submittedName>
</protein>
<dbReference type="EMBL" id="JPRL01000001">
    <property type="protein sequence ID" value="KFF05481.1"/>
    <property type="molecule type" value="Genomic_DNA"/>
</dbReference>
<gene>
    <name evidence="1" type="ORF">IW19_08105</name>
</gene>
<sequence>MKNIFFMAGFNFGCRKTNILLLKSVHNLGSKNRIFYGFGKNNILIKKSDLYNKSDFRCGIIFL</sequence>
<dbReference type="Proteomes" id="UP000028715">
    <property type="component" value="Unassembled WGS sequence"/>
</dbReference>
<reference evidence="1 2" key="1">
    <citation type="submission" date="2014-07" db="EMBL/GenBank/DDBJ databases">
        <title>Genome of Flavobacterium reichenbachii LMG 25512.</title>
        <authorList>
            <person name="Stropko S.J."/>
            <person name="Pipes S.E."/>
            <person name="Newman J.D."/>
        </authorList>
    </citation>
    <scope>NUCLEOTIDE SEQUENCE [LARGE SCALE GENOMIC DNA]</scope>
    <source>
        <strain evidence="1 2">LMG 25512</strain>
    </source>
</reference>
<dbReference type="AlphaFoldDB" id="A0A085ZM17"/>
<proteinExistence type="predicted"/>
<organism evidence="1 2">
    <name type="scientific">Flavobacterium reichenbachii</name>
    <dbReference type="NCBI Taxonomy" id="362418"/>
    <lineage>
        <taxon>Bacteria</taxon>
        <taxon>Pseudomonadati</taxon>
        <taxon>Bacteroidota</taxon>
        <taxon>Flavobacteriia</taxon>
        <taxon>Flavobacteriales</taxon>
        <taxon>Flavobacteriaceae</taxon>
        <taxon>Flavobacterium</taxon>
    </lineage>
</organism>
<keyword evidence="2" id="KW-1185">Reference proteome</keyword>
<evidence type="ECO:0000313" key="2">
    <source>
        <dbReference type="Proteomes" id="UP000028715"/>
    </source>
</evidence>
<comment type="caution">
    <text evidence="1">The sequence shown here is derived from an EMBL/GenBank/DDBJ whole genome shotgun (WGS) entry which is preliminary data.</text>
</comment>